<dbReference type="OrthoDB" id="9803297at2"/>
<evidence type="ECO:0000256" key="3">
    <source>
        <dbReference type="PIRNR" id="PIRNR000185"/>
    </source>
</evidence>
<dbReference type="GO" id="GO:0004352">
    <property type="term" value="F:glutamate dehydrogenase (NAD+) activity"/>
    <property type="evidence" value="ECO:0007669"/>
    <property type="project" value="TreeGrafter"/>
</dbReference>
<dbReference type="RefSeq" id="WP_144976649.1">
    <property type="nucleotide sequence ID" value="NZ_CP036289.1"/>
</dbReference>
<dbReference type="EMBL" id="CP036289">
    <property type="protein sequence ID" value="QDU77636.1"/>
    <property type="molecule type" value="Genomic_DNA"/>
</dbReference>
<dbReference type="AlphaFoldDB" id="A0A518CEI8"/>
<organism evidence="9 10">
    <name type="scientific">Bremerella volcania</name>
    <dbReference type="NCBI Taxonomy" id="2527984"/>
    <lineage>
        <taxon>Bacteria</taxon>
        <taxon>Pseudomonadati</taxon>
        <taxon>Planctomycetota</taxon>
        <taxon>Planctomycetia</taxon>
        <taxon>Pirellulales</taxon>
        <taxon>Pirellulaceae</taxon>
        <taxon>Bremerella</taxon>
    </lineage>
</organism>
<feature type="binding site" evidence="5">
    <location>
        <position position="96"/>
    </location>
    <ligand>
        <name>substrate</name>
    </ligand>
</feature>
<proteinExistence type="inferred from homology"/>
<dbReference type="PIRSF" id="PIRSF000185">
    <property type="entry name" value="Glu_DH"/>
    <property type="match status" value="1"/>
</dbReference>
<name>A0A518CEI8_9BACT</name>
<evidence type="ECO:0000256" key="2">
    <source>
        <dbReference type="ARBA" id="ARBA00023002"/>
    </source>
</evidence>
<dbReference type="InterPro" id="IPR006095">
    <property type="entry name" value="Glu/Leu/Phe/Val/Trp_DH"/>
</dbReference>
<feature type="binding site" evidence="5">
    <location>
        <position position="223"/>
    </location>
    <ligand>
        <name>NAD(+)</name>
        <dbReference type="ChEBI" id="CHEBI:57540"/>
    </ligand>
</feature>
<evidence type="ECO:0000256" key="6">
    <source>
        <dbReference type="PIRSR" id="PIRSR000185-3"/>
    </source>
</evidence>
<gene>
    <name evidence="9" type="primary">gdhA_2</name>
    <name evidence="9" type="ORF">Pan97_47080</name>
</gene>
<dbReference type="Gene3D" id="3.40.50.720">
    <property type="entry name" value="NAD(P)-binding Rossmann-like Domain"/>
    <property type="match status" value="1"/>
</dbReference>
<dbReference type="PANTHER" id="PTHR11606">
    <property type="entry name" value="GLUTAMATE DEHYDROGENASE"/>
    <property type="match status" value="1"/>
</dbReference>
<dbReference type="CDD" id="cd01076">
    <property type="entry name" value="NAD_bind_1_Glu_DH"/>
    <property type="match status" value="1"/>
</dbReference>
<dbReference type="InterPro" id="IPR014362">
    <property type="entry name" value="Glu_DH"/>
</dbReference>
<evidence type="ECO:0000256" key="7">
    <source>
        <dbReference type="RuleBase" id="RU004417"/>
    </source>
</evidence>
<dbReference type="GO" id="GO:0000166">
    <property type="term" value="F:nucleotide binding"/>
    <property type="evidence" value="ECO:0007669"/>
    <property type="project" value="UniProtKB-KW"/>
</dbReference>
<dbReference type="InterPro" id="IPR006096">
    <property type="entry name" value="Glu/Leu/Phe/Val/Trp_DH_C"/>
</dbReference>
<feature type="active site" description="Proton donor" evidence="4">
    <location>
        <position position="108"/>
    </location>
</feature>
<dbReference type="PROSITE" id="PS00074">
    <property type="entry name" value="GLFV_DEHYDROGENASE"/>
    <property type="match status" value="1"/>
</dbReference>
<dbReference type="Pfam" id="PF02812">
    <property type="entry name" value="ELFV_dehydrog_N"/>
    <property type="match status" value="1"/>
</dbReference>
<dbReference type="InterPro" id="IPR036291">
    <property type="entry name" value="NAD(P)-bd_dom_sf"/>
</dbReference>
<dbReference type="InterPro" id="IPR046346">
    <property type="entry name" value="Aminoacid_DH-like_N_sf"/>
</dbReference>
<feature type="binding site" evidence="5">
    <location>
        <position position="360"/>
    </location>
    <ligand>
        <name>substrate</name>
    </ligand>
</feature>
<evidence type="ECO:0000256" key="4">
    <source>
        <dbReference type="PIRSR" id="PIRSR000185-1"/>
    </source>
</evidence>
<dbReference type="PRINTS" id="PR00082">
    <property type="entry name" value="GLFDHDRGNASE"/>
</dbReference>
<protein>
    <recommendedName>
        <fullName evidence="3">Glutamate dehydrogenase</fullName>
    </recommendedName>
</protein>
<evidence type="ECO:0000259" key="8">
    <source>
        <dbReference type="SMART" id="SM00839"/>
    </source>
</evidence>
<dbReference type="PANTHER" id="PTHR11606:SF13">
    <property type="entry name" value="GLUTAMATE DEHYDROGENASE 1, MITOCHONDRIAL"/>
    <property type="match status" value="1"/>
</dbReference>
<evidence type="ECO:0000313" key="10">
    <source>
        <dbReference type="Proteomes" id="UP000318626"/>
    </source>
</evidence>
<sequence>MNAPTNVDLFSGAIARLDKAFQYADIDAEALERLKHPKQILQVSVPVRMDDGSLKIFTGYRVRHDDTRGPTKGGLRYSPNVDISEVKALAFWMTFKCAVMNIPYGGAKGGICVNPKELSRLELERLSRGFIEQIADFIGPETDIPAPDMYTNAMIMGWMMDEYSKIHRRHTPGVITGKPIPLGGSQGREEATGRGAYYCIKELEKKRDWVPKKTRVAVQGFGNAGQSIARLLHADGYQIVAVSDSRGGIYKPEGFDIPSLIQIKNESRRLQAVYCTGSVCEAVPSKSITNEQLLELDVDVLIPAALEDVITVSNANQIKAPVIVEVANGPTTGEADEILNERGKLVVPDILANAGGVTVSYFEWVQNQQGFYWSLEEVQQRLHAMMTQEFNHVYDWMIEKRIDMRTAAYAVALSRIGAAIASLGTAQYFSDNDS</sequence>
<feature type="site" description="Important for catalysis" evidence="6">
    <location>
        <position position="148"/>
    </location>
</feature>
<reference evidence="10" key="1">
    <citation type="submission" date="2019-02" db="EMBL/GenBank/DDBJ databases">
        <title>Deep-cultivation of Planctomycetes and their phenomic and genomic characterization uncovers novel biology.</title>
        <authorList>
            <person name="Wiegand S."/>
            <person name="Jogler M."/>
            <person name="Boedeker C."/>
            <person name="Pinto D."/>
            <person name="Vollmers J."/>
            <person name="Rivas-Marin E."/>
            <person name="Kohn T."/>
            <person name="Peeters S.H."/>
            <person name="Heuer A."/>
            <person name="Rast P."/>
            <person name="Oberbeckmann S."/>
            <person name="Bunk B."/>
            <person name="Jeske O."/>
            <person name="Meyerdierks A."/>
            <person name="Storesund J.E."/>
            <person name="Kallscheuer N."/>
            <person name="Luecker S."/>
            <person name="Lage O.M."/>
            <person name="Pohl T."/>
            <person name="Merkel B.J."/>
            <person name="Hornburger P."/>
            <person name="Mueller R.-W."/>
            <person name="Bruemmer F."/>
            <person name="Labrenz M."/>
            <person name="Spormann A.M."/>
            <person name="Op den Camp H."/>
            <person name="Overmann J."/>
            <person name="Amann R."/>
            <person name="Jetten M.S.M."/>
            <person name="Mascher T."/>
            <person name="Medema M.H."/>
            <person name="Devos D.P."/>
            <person name="Kaster A.-K."/>
            <person name="Ovreas L."/>
            <person name="Rohde M."/>
            <person name="Galperin M.Y."/>
            <person name="Jogler C."/>
        </authorList>
    </citation>
    <scope>NUCLEOTIDE SEQUENCE [LARGE SCALE GENOMIC DNA]</scope>
    <source>
        <strain evidence="10">Pan97</strain>
    </source>
</reference>
<dbReference type="SMART" id="SM00839">
    <property type="entry name" value="ELFV_dehydrog"/>
    <property type="match status" value="1"/>
</dbReference>
<dbReference type="InterPro" id="IPR033922">
    <property type="entry name" value="NAD_bind_Glu_DH"/>
</dbReference>
<keyword evidence="5" id="KW-0520">NAD</keyword>
<dbReference type="Proteomes" id="UP000318626">
    <property type="component" value="Chromosome"/>
</dbReference>
<dbReference type="Pfam" id="PF00208">
    <property type="entry name" value="ELFV_dehydrog"/>
    <property type="match status" value="1"/>
</dbReference>
<dbReference type="InterPro" id="IPR006097">
    <property type="entry name" value="Glu/Leu/Phe/Val/Trp_DH_dimer"/>
</dbReference>
<evidence type="ECO:0000256" key="1">
    <source>
        <dbReference type="ARBA" id="ARBA00006382"/>
    </source>
</evidence>
<keyword evidence="10" id="KW-1185">Reference proteome</keyword>
<evidence type="ECO:0000313" key="9">
    <source>
        <dbReference type="EMBL" id="QDU77636.1"/>
    </source>
</evidence>
<feature type="binding site" evidence="5">
    <location>
        <position position="192"/>
    </location>
    <ligand>
        <name>NAD(+)</name>
        <dbReference type="ChEBI" id="CHEBI:57540"/>
    </ligand>
</feature>
<dbReference type="SUPFAM" id="SSF51735">
    <property type="entry name" value="NAD(P)-binding Rossmann-fold domains"/>
    <property type="match status" value="1"/>
</dbReference>
<dbReference type="InterPro" id="IPR033524">
    <property type="entry name" value="Glu/Leu/Phe/Val_DH_AS"/>
</dbReference>
<feature type="domain" description="Glutamate/phenylalanine/leucine/valine/L-tryptophan dehydrogenase C-terminal" evidence="8">
    <location>
        <begin position="185"/>
        <end position="424"/>
    </location>
</feature>
<dbReference type="KEGG" id="bvo:Pan97_47080"/>
<accession>A0A518CEI8</accession>
<feature type="binding site" evidence="5">
    <location>
        <position position="72"/>
    </location>
    <ligand>
        <name>substrate</name>
    </ligand>
</feature>
<dbReference type="Gene3D" id="3.40.50.10860">
    <property type="entry name" value="Leucine Dehydrogenase, chain A, domain 1"/>
    <property type="match status" value="1"/>
</dbReference>
<keyword evidence="5" id="KW-0547">Nucleotide-binding</keyword>
<dbReference type="SUPFAM" id="SSF53223">
    <property type="entry name" value="Aminoacid dehydrogenase-like, N-terminal domain"/>
    <property type="match status" value="1"/>
</dbReference>
<dbReference type="GO" id="GO:0006538">
    <property type="term" value="P:L-glutamate catabolic process"/>
    <property type="evidence" value="ECO:0007669"/>
    <property type="project" value="TreeGrafter"/>
</dbReference>
<keyword evidence="2 3" id="KW-0560">Oxidoreductase</keyword>
<comment type="similarity">
    <text evidence="1 3 7">Belongs to the Glu/Leu/Phe/Val dehydrogenases family.</text>
</comment>
<dbReference type="FunFam" id="3.40.50.10860:FF:000003">
    <property type="entry name" value="Glutamate dehydrogenase"/>
    <property type="match status" value="1"/>
</dbReference>
<evidence type="ECO:0000256" key="5">
    <source>
        <dbReference type="PIRSR" id="PIRSR000185-2"/>
    </source>
</evidence>